<dbReference type="GO" id="GO:0060271">
    <property type="term" value="P:cilium assembly"/>
    <property type="evidence" value="ECO:0000318"/>
    <property type="project" value="GO_Central"/>
</dbReference>
<evidence type="ECO:0000313" key="6">
    <source>
        <dbReference type="EnsemblMetazoa" id="HelroP92149"/>
    </source>
</evidence>
<dbReference type="EnsemblMetazoa" id="HelroT92149">
    <property type="protein sequence ID" value="HelroP92149"/>
    <property type="gene ID" value="HelroG92149"/>
</dbReference>
<comment type="similarity">
    <text evidence="1 3">Belongs to the tektin family.</text>
</comment>
<dbReference type="Proteomes" id="UP000015101">
    <property type="component" value="Unassembled WGS sequence"/>
</dbReference>
<evidence type="ECO:0000256" key="1">
    <source>
        <dbReference type="ARBA" id="ARBA00007209"/>
    </source>
</evidence>
<reference evidence="6" key="3">
    <citation type="submission" date="2015-06" db="UniProtKB">
        <authorList>
            <consortium name="EnsemblMetazoa"/>
        </authorList>
    </citation>
    <scope>IDENTIFICATION</scope>
</reference>
<evidence type="ECO:0000313" key="7">
    <source>
        <dbReference type="Proteomes" id="UP000015101"/>
    </source>
</evidence>
<dbReference type="GO" id="GO:0015630">
    <property type="term" value="C:microtubule cytoskeleton"/>
    <property type="evidence" value="ECO:0000318"/>
    <property type="project" value="GO_Central"/>
</dbReference>
<dbReference type="AlphaFoldDB" id="T1G8C3"/>
<dbReference type="GO" id="GO:0060294">
    <property type="term" value="P:cilium movement involved in cell motility"/>
    <property type="evidence" value="ECO:0000318"/>
    <property type="project" value="GO_Central"/>
</dbReference>
<organism evidence="6 7">
    <name type="scientific">Helobdella robusta</name>
    <name type="common">Californian leech</name>
    <dbReference type="NCBI Taxonomy" id="6412"/>
    <lineage>
        <taxon>Eukaryota</taxon>
        <taxon>Metazoa</taxon>
        <taxon>Spiralia</taxon>
        <taxon>Lophotrochozoa</taxon>
        <taxon>Annelida</taxon>
        <taxon>Clitellata</taxon>
        <taxon>Hirudinea</taxon>
        <taxon>Rhynchobdellida</taxon>
        <taxon>Glossiphoniidae</taxon>
        <taxon>Helobdella</taxon>
    </lineage>
</organism>
<sequence length="418" mass="49410">MSQKEAPRYSVNDWFTRSYTNWTNSERTRLTGRDVLESSIYLRNETNNRTKWDQTDSNSRLVDRVERLRTVKDVIQQKTEMINGEIDQLNESKELTERMQAWFYQVLQINLDNLVWREGRREIDLVVDEVEDELHKERMILDSIKTILQNKISELFEQLGIMKETRHKLSGYLQRKNLTLDIDINQYNLTETSPDISLKPDPTRVAENTWNIQQWEEVFCMLRELATATVHQSANMRNTVHNVRHAAANDVYSQNLLVLFALRKRIHDLNLAIKESQFQKKTLEEELANLEAETRCLDVTIARSVQSLKLAHTRLENRLYRTEEDLCRDDVQYGLDDEVNQLETTLASLKDKKCQAQQAMDSIERQMFRLKEDLDRKMLALRVDQQCMDSRKKLDKACHVEKSMADMEIYKCKLENDV</sequence>
<name>T1G8C3_HELRO</name>
<dbReference type="EMBL" id="AMQM01009057">
    <property type="status" value="NOT_ANNOTATED_CDS"/>
    <property type="molecule type" value="Genomic_DNA"/>
</dbReference>
<evidence type="ECO:0000256" key="3">
    <source>
        <dbReference type="RuleBase" id="RU367040"/>
    </source>
</evidence>
<dbReference type="PANTHER" id="PTHR19960">
    <property type="entry name" value="TEKTIN"/>
    <property type="match status" value="1"/>
</dbReference>
<proteinExistence type="inferred from homology"/>
<dbReference type="OMA" id="TWHELIT"/>
<evidence type="ECO:0000256" key="4">
    <source>
        <dbReference type="SAM" id="Coils"/>
    </source>
</evidence>
<feature type="coiled-coil region" evidence="4">
    <location>
        <begin position="266"/>
        <end position="300"/>
    </location>
</feature>
<reference evidence="7" key="1">
    <citation type="submission" date="2012-12" db="EMBL/GenBank/DDBJ databases">
        <authorList>
            <person name="Hellsten U."/>
            <person name="Grimwood J."/>
            <person name="Chapman J.A."/>
            <person name="Shapiro H."/>
            <person name="Aerts A."/>
            <person name="Otillar R.P."/>
            <person name="Terry A.Y."/>
            <person name="Boore J.L."/>
            <person name="Simakov O."/>
            <person name="Marletaz F."/>
            <person name="Cho S.-J."/>
            <person name="Edsinger-Gonzales E."/>
            <person name="Havlak P."/>
            <person name="Kuo D.-H."/>
            <person name="Larsson T."/>
            <person name="Lv J."/>
            <person name="Arendt D."/>
            <person name="Savage R."/>
            <person name="Osoegawa K."/>
            <person name="de Jong P."/>
            <person name="Lindberg D.R."/>
            <person name="Seaver E.C."/>
            <person name="Weisblat D.A."/>
            <person name="Putnam N.H."/>
            <person name="Grigoriev I.V."/>
            <person name="Rokhsar D.S."/>
        </authorList>
    </citation>
    <scope>NUCLEOTIDE SEQUENCE</scope>
</reference>
<dbReference type="InterPro" id="IPR048256">
    <property type="entry name" value="Tektin-like"/>
</dbReference>
<dbReference type="Pfam" id="PF03148">
    <property type="entry name" value="Tektin"/>
    <property type="match status" value="1"/>
</dbReference>
<dbReference type="PRINTS" id="PR00511">
    <property type="entry name" value="TEKTIN"/>
</dbReference>
<dbReference type="HOGENOM" id="CLU_033588_0_0_1"/>
<dbReference type="RefSeq" id="XP_009012149.1">
    <property type="nucleotide sequence ID" value="XM_009013901.1"/>
</dbReference>
<dbReference type="FunCoup" id="T1G8C3">
    <property type="interactions" value="55"/>
</dbReference>
<dbReference type="KEGG" id="hro:HELRODRAFT_92149"/>
<dbReference type="InterPro" id="IPR000435">
    <property type="entry name" value="Tektins"/>
</dbReference>
<keyword evidence="4" id="KW-0175">Coiled coil</keyword>
<keyword evidence="3" id="KW-0969">Cilium</keyword>
<evidence type="ECO:0000256" key="2">
    <source>
        <dbReference type="ARBA" id="ARBA00022490"/>
    </source>
</evidence>
<dbReference type="GO" id="GO:0005930">
    <property type="term" value="C:axoneme"/>
    <property type="evidence" value="ECO:0007669"/>
    <property type="project" value="UniProtKB-SubCell"/>
</dbReference>
<keyword evidence="2" id="KW-0963">Cytoplasm</keyword>
<accession>T1G8C3</accession>
<dbReference type="GeneID" id="20217320"/>
<dbReference type="EMBL" id="KB095918">
    <property type="protein sequence ID" value="ESO09747.1"/>
    <property type="molecule type" value="Genomic_DNA"/>
</dbReference>
<evidence type="ECO:0000313" key="5">
    <source>
        <dbReference type="EMBL" id="ESO09747.1"/>
    </source>
</evidence>
<keyword evidence="3" id="KW-0282">Flagellum</keyword>
<dbReference type="CTD" id="20217320"/>
<dbReference type="PANTHER" id="PTHR19960:SF7">
    <property type="entry name" value="TEKTIN"/>
    <property type="match status" value="1"/>
</dbReference>
<gene>
    <name evidence="6" type="primary">20217320</name>
    <name evidence="5" type="ORF">HELRODRAFT_92149</name>
</gene>
<reference evidence="5 7" key="2">
    <citation type="journal article" date="2013" name="Nature">
        <title>Insights into bilaterian evolution from three spiralian genomes.</title>
        <authorList>
            <person name="Simakov O."/>
            <person name="Marletaz F."/>
            <person name="Cho S.J."/>
            <person name="Edsinger-Gonzales E."/>
            <person name="Havlak P."/>
            <person name="Hellsten U."/>
            <person name="Kuo D.H."/>
            <person name="Larsson T."/>
            <person name="Lv J."/>
            <person name="Arendt D."/>
            <person name="Savage R."/>
            <person name="Osoegawa K."/>
            <person name="de Jong P."/>
            <person name="Grimwood J."/>
            <person name="Chapman J.A."/>
            <person name="Shapiro H."/>
            <person name="Aerts A."/>
            <person name="Otillar R.P."/>
            <person name="Terry A.Y."/>
            <person name="Boore J.L."/>
            <person name="Grigoriev I.V."/>
            <person name="Lindberg D.R."/>
            <person name="Seaver E.C."/>
            <person name="Weisblat D.A."/>
            <person name="Putnam N.H."/>
            <person name="Rokhsar D.S."/>
        </authorList>
    </citation>
    <scope>NUCLEOTIDE SEQUENCE</scope>
</reference>
<keyword evidence="3" id="KW-0966">Cell projection</keyword>
<comment type="subcellular location">
    <subcellularLocation>
        <location evidence="3">Cytoplasm</location>
        <location evidence="3">Cytoskeleton</location>
        <location evidence="3">Cilium axoneme</location>
    </subcellularLocation>
</comment>
<dbReference type="eggNOG" id="KOG2685">
    <property type="taxonomic scope" value="Eukaryota"/>
</dbReference>
<protein>
    <recommendedName>
        <fullName evidence="3">Tektin</fullName>
    </recommendedName>
</protein>
<dbReference type="InParanoid" id="T1G8C3"/>
<keyword evidence="7" id="KW-1185">Reference proteome</keyword>
<dbReference type="OrthoDB" id="440745at2759"/>